<reference evidence="1 2" key="1">
    <citation type="submission" date="2020-07" db="EMBL/GenBank/DDBJ databases">
        <authorList>
            <person name="Xu S."/>
            <person name="Li A."/>
        </authorList>
    </citation>
    <scope>NUCLEOTIDE SEQUENCE [LARGE SCALE GENOMIC DNA]</scope>
    <source>
        <strain evidence="1 2">SG-8</strain>
    </source>
</reference>
<dbReference type="EMBL" id="JACHTE010000002">
    <property type="protein sequence ID" value="MBB1087656.1"/>
    <property type="molecule type" value="Genomic_DNA"/>
</dbReference>
<evidence type="ECO:0000313" key="2">
    <source>
        <dbReference type="Proteomes" id="UP000552587"/>
    </source>
</evidence>
<keyword evidence="2" id="KW-1185">Reference proteome</keyword>
<dbReference type="Proteomes" id="UP000552587">
    <property type="component" value="Unassembled WGS sequence"/>
</dbReference>
<name>A0A7W3U2A7_9GAMM</name>
<proteinExistence type="predicted"/>
<dbReference type="AlphaFoldDB" id="A0A7W3U2A7"/>
<accession>A0A7W3U2A7</accession>
<gene>
    <name evidence="1" type="ORF">H4F99_04035</name>
</gene>
<comment type="caution">
    <text evidence="1">The sequence shown here is derived from an EMBL/GenBank/DDBJ whole genome shotgun (WGS) entry which is preliminary data.</text>
</comment>
<sequence>MGAQYYQELVFNQASELVPWCKSEAEARYIAAGVTPYQWTSRYYDRSNVLYVEGKLRVNGNDVAVTCKIARGARERYATIQIDDPSLG</sequence>
<organism evidence="1 2">
    <name type="scientific">Marilutibacter penaei</name>
    <dbReference type="NCBI Taxonomy" id="2759900"/>
    <lineage>
        <taxon>Bacteria</taxon>
        <taxon>Pseudomonadati</taxon>
        <taxon>Pseudomonadota</taxon>
        <taxon>Gammaproteobacteria</taxon>
        <taxon>Lysobacterales</taxon>
        <taxon>Lysobacteraceae</taxon>
        <taxon>Marilutibacter</taxon>
    </lineage>
</organism>
<evidence type="ECO:0000313" key="1">
    <source>
        <dbReference type="EMBL" id="MBB1087656.1"/>
    </source>
</evidence>
<protein>
    <submittedName>
        <fullName evidence="1">Uncharacterized protein</fullName>
    </submittedName>
</protein>